<dbReference type="Proteomes" id="UP000014148">
    <property type="component" value="Unassembled WGS sequence"/>
</dbReference>
<organism evidence="8 10">
    <name type="scientific">Enterococcus malodoratus ATCC 43197</name>
    <dbReference type="NCBI Taxonomy" id="1158601"/>
    <lineage>
        <taxon>Bacteria</taxon>
        <taxon>Bacillati</taxon>
        <taxon>Bacillota</taxon>
        <taxon>Bacilli</taxon>
        <taxon>Lactobacillales</taxon>
        <taxon>Enterococcaceae</taxon>
        <taxon>Enterococcus</taxon>
    </lineage>
</organism>
<evidence type="ECO:0000259" key="6">
    <source>
        <dbReference type="PROSITE" id="PS51099"/>
    </source>
</evidence>
<dbReference type="Pfam" id="PF00359">
    <property type="entry name" value="PTS_EIIA_2"/>
    <property type="match status" value="1"/>
</dbReference>
<dbReference type="PROSITE" id="PS51372">
    <property type="entry name" value="PRD_2"/>
    <property type="match status" value="2"/>
</dbReference>
<dbReference type="InterPro" id="IPR003501">
    <property type="entry name" value="PTS_EIIB_2/3"/>
</dbReference>
<dbReference type="GO" id="GO:0006355">
    <property type="term" value="P:regulation of DNA-templated transcription"/>
    <property type="evidence" value="ECO:0007669"/>
    <property type="project" value="InterPro"/>
</dbReference>
<dbReference type="InterPro" id="IPR036388">
    <property type="entry name" value="WH-like_DNA-bd_sf"/>
</dbReference>
<dbReference type="PANTHER" id="PTHR30185:SF18">
    <property type="entry name" value="TRANSCRIPTIONAL REGULATOR MTLR"/>
    <property type="match status" value="1"/>
</dbReference>
<dbReference type="Pfam" id="PF00874">
    <property type="entry name" value="PRD"/>
    <property type="match status" value="1"/>
</dbReference>
<dbReference type="PATRIC" id="fig|1158601.3.peg.1037"/>
<dbReference type="Gene3D" id="1.10.1790.10">
    <property type="entry name" value="PRD domain"/>
    <property type="match status" value="1"/>
</dbReference>
<feature type="domain" description="PRD" evidence="7">
    <location>
        <begin position="190"/>
        <end position="295"/>
    </location>
</feature>
<accession>R2RK54</accession>
<dbReference type="eggNOG" id="COG3711">
    <property type="taxonomic scope" value="Bacteria"/>
</dbReference>
<evidence type="ECO:0000259" key="7">
    <source>
        <dbReference type="PROSITE" id="PS51372"/>
    </source>
</evidence>
<dbReference type="Gene3D" id="1.10.10.10">
    <property type="entry name" value="Winged helix-like DNA-binding domain superfamily/Winged helix DNA-binding domain"/>
    <property type="match status" value="1"/>
</dbReference>
<dbReference type="InterPro" id="IPR050661">
    <property type="entry name" value="BglG_antiterminators"/>
</dbReference>
<dbReference type="InterPro" id="IPR036095">
    <property type="entry name" value="PTS_EIIB-like_sf"/>
</dbReference>
<protein>
    <recommendedName>
        <fullName evidence="12">PTS system EIIA component</fullName>
    </recommendedName>
</protein>
<reference evidence="9 11" key="2">
    <citation type="submission" date="2013-03" db="EMBL/GenBank/DDBJ databases">
        <title>The Genome Sequence of Enterococcus malodoratus ATCC_43197 (PacBio/Illumina hybrid assembly).</title>
        <authorList>
            <consortium name="The Broad Institute Genomics Platform"/>
            <consortium name="The Broad Institute Genome Sequencing Center for Infectious Disease"/>
            <person name="Earl A."/>
            <person name="Russ C."/>
            <person name="Gilmore M."/>
            <person name="Surin D."/>
            <person name="Walker B."/>
            <person name="Young S."/>
            <person name="Zeng Q."/>
            <person name="Gargeya S."/>
            <person name="Fitzgerald M."/>
            <person name="Haas B."/>
            <person name="Abouelleil A."/>
            <person name="Allen A.W."/>
            <person name="Alvarado L."/>
            <person name="Arachchi H.M."/>
            <person name="Berlin A.M."/>
            <person name="Chapman S.B."/>
            <person name="Gainer-Dewar J."/>
            <person name="Goldberg J."/>
            <person name="Griggs A."/>
            <person name="Gujja S."/>
            <person name="Hansen M."/>
            <person name="Howarth C."/>
            <person name="Imamovic A."/>
            <person name="Ireland A."/>
            <person name="Larimer J."/>
            <person name="McCowan C."/>
            <person name="Murphy C."/>
            <person name="Pearson M."/>
            <person name="Poon T.W."/>
            <person name="Priest M."/>
            <person name="Roberts A."/>
            <person name="Saif S."/>
            <person name="Shea T."/>
            <person name="Sisk P."/>
            <person name="Sykes S."/>
            <person name="Wortman J."/>
            <person name="Nusbaum C."/>
            <person name="Birren B."/>
        </authorList>
    </citation>
    <scope>NUCLEOTIDE SEQUENCE [LARGE SCALE GENOMIC DNA]</scope>
    <source>
        <strain evidence="9 11">ATCC 43197</strain>
    </source>
</reference>
<evidence type="ECO:0000313" key="10">
    <source>
        <dbReference type="Proteomes" id="UP000013783"/>
    </source>
</evidence>
<reference evidence="8 10" key="1">
    <citation type="submission" date="2013-02" db="EMBL/GenBank/DDBJ databases">
        <title>The Genome Sequence of Enterococcus malodoratus ATCC_43197.</title>
        <authorList>
            <consortium name="The Broad Institute Genome Sequencing Platform"/>
            <consortium name="The Broad Institute Genome Sequencing Center for Infectious Disease"/>
            <person name="Earl A.M."/>
            <person name="Gilmore M.S."/>
            <person name="Lebreton F."/>
            <person name="Walker B."/>
            <person name="Young S.K."/>
            <person name="Zeng Q."/>
            <person name="Gargeya S."/>
            <person name="Fitzgerald M."/>
            <person name="Haas B."/>
            <person name="Abouelleil A."/>
            <person name="Alvarado L."/>
            <person name="Arachchi H.M."/>
            <person name="Berlin A.M."/>
            <person name="Chapman S.B."/>
            <person name="Dewar J."/>
            <person name="Goldberg J."/>
            <person name="Griggs A."/>
            <person name="Gujja S."/>
            <person name="Hansen M."/>
            <person name="Howarth C."/>
            <person name="Imamovic A."/>
            <person name="Larimer J."/>
            <person name="McCowan C."/>
            <person name="Murphy C."/>
            <person name="Neiman D."/>
            <person name="Pearson M."/>
            <person name="Priest M."/>
            <person name="Roberts A."/>
            <person name="Saif S."/>
            <person name="Shea T."/>
            <person name="Sisk P."/>
            <person name="Sykes S."/>
            <person name="Wortman J."/>
            <person name="Nusbaum C."/>
            <person name="Birren B."/>
        </authorList>
    </citation>
    <scope>NUCLEOTIDE SEQUENCE [LARGE SCALE GENOMIC DNA]</scope>
    <source>
        <strain evidence="8 10">ATCC 43197</strain>
    </source>
</reference>
<evidence type="ECO:0000256" key="4">
    <source>
        <dbReference type="ARBA" id="ARBA00023163"/>
    </source>
</evidence>
<dbReference type="PROSITE" id="PS51094">
    <property type="entry name" value="PTS_EIIA_TYPE_2"/>
    <property type="match status" value="1"/>
</dbReference>
<dbReference type="Gene3D" id="3.40.930.10">
    <property type="entry name" value="Mannitol-specific EII, Chain A"/>
    <property type="match status" value="1"/>
</dbReference>
<feature type="domain" description="PTS EIIA type-2" evidence="5">
    <location>
        <begin position="509"/>
        <end position="648"/>
    </location>
</feature>
<evidence type="ECO:0000256" key="2">
    <source>
        <dbReference type="ARBA" id="ARBA00022737"/>
    </source>
</evidence>
<keyword evidence="2" id="KW-0677">Repeat</keyword>
<dbReference type="Pfam" id="PF02302">
    <property type="entry name" value="PTS_IIB"/>
    <property type="match status" value="1"/>
</dbReference>
<evidence type="ECO:0000256" key="3">
    <source>
        <dbReference type="ARBA" id="ARBA00023015"/>
    </source>
</evidence>
<dbReference type="PROSITE" id="PS00372">
    <property type="entry name" value="PTS_EIIA_TYPE_2_HIS"/>
    <property type="match status" value="1"/>
</dbReference>
<dbReference type="SUPFAM" id="SSF55804">
    <property type="entry name" value="Phoshotransferase/anion transport protein"/>
    <property type="match status" value="1"/>
</dbReference>
<feature type="domain" description="PRD" evidence="7">
    <location>
        <begin position="298"/>
        <end position="405"/>
    </location>
</feature>
<dbReference type="Gene3D" id="3.40.50.2300">
    <property type="match status" value="1"/>
</dbReference>
<evidence type="ECO:0000313" key="9">
    <source>
        <dbReference type="EMBL" id="EOT69531.1"/>
    </source>
</evidence>
<dbReference type="SUPFAM" id="SSF63520">
    <property type="entry name" value="PTS-regulatory domain, PRD"/>
    <property type="match status" value="2"/>
</dbReference>
<evidence type="ECO:0008006" key="12">
    <source>
        <dbReference type="Google" id="ProtNLM"/>
    </source>
</evidence>
<dbReference type="InterPro" id="IPR002178">
    <property type="entry name" value="PTS_EIIA_type-2_dom"/>
</dbReference>
<keyword evidence="4" id="KW-0804">Transcription</keyword>
<dbReference type="SUPFAM" id="SSF52794">
    <property type="entry name" value="PTS system IIB component-like"/>
    <property type="match status" value="1"/>
</dbReference>
<keyword evidence="11" id="KW-1185">Reference proteome</keyword>
<dbReference type="AlphaFoldDB" id="R2RK54"/>
<keyword evidence="3" id="KW-0805">Transcription regulation</keyword>
<dbReference type="GO" id="GO:0008982">
    <property type="term" value="F:protein-N(PI)-phosphohistidine-sugar phosphotransferase activity"/>
    <property type="evidence" value="ECO:0007669"/>
    <property type="project" value="InterPro"/>
</dbReference>
<gene>
    <name evidence="9" type="ORF">I585_00997</name>
    <name evidence="8" type="ORF">UAI_01065</name>
</gene>
<name>R2RK54_9ENTE</name>
<proteinExistence type="predicted"/>
<evidence type="ECO:0000313" key="8">
    <source>
        <dbReference type="EMBL" id="EOH81021.1"/>
    </source>
</evidence>
<dbReference type="eggNOG" id="COG4668">
    <property type="taxonomic scope" value="Bacteria"/>
</dbReference>
<dbReference type="InterPro" id="IPR036634">
    <property type="entry name" value="PRD_sf"/>
</dbReference>
<dbReference type="PANTHER" id="PTHR30185">
    <property type="entry name" value="CRYPTIC BETA-GLUCOSIDE BGL OPERON ANTITERMINATOR"/>
    <property type="match status" value="1"/>
</dbReference>
<dbReference type="RefSeq" id="WP_010739936.1">
    <property type="nucleotide sequence ID" value="NZ_KB946249.1"/>
</dbReference>
<comment type="caution">
    <text evidence="8">The sequence shown here is derived from an EMBL/GenBank/DDBJ whole genome shotgun (WGS) entry which is preliminary data.</text>
</comment>
<dbReference type="PROSITE" id="PS51099">
    <property type="entry name" value="PTS_EIIB_TYPE_2"/>
    <property type="match status" value="1"/>
</dbReference>
<feature type="domain" description="PTS EIIB type-2" evidence="6">
    <location>
        <begin position="406"/>
        <end position="495"/>
    </location>
</feature>
<dbReference type="InterPro" id="IPR016152">
    <property type="entry name" value="PTrfase/Anion_transptr"/>
</dbReference>
<dbReference type="EMBL" id="AJAK01000007">
    <property type="protein sequence ID" value="EOH81021.1"/>
    <property type="molecule type" value="Genomic_DNA"/>
</dbReference>
<dbReference type="EMBL" id="ASWA01000002">
    <property type="protein sequence ID" value="EOT69531.1"/>
    <property type="molecule type" value="Genomic_DNA"/>
</dbReference>
<sequence length="648" mass="75271">MKGLNPRQKKLIHLLVQNENYMPVSFYSQQLEKSSRTIYSDLEKIQVLLADESLVLEKKPRIGIQLRGSVEEKMRFLERITGSLTEIVIGTQERQWQIAKRLMIDDEVVTQQMLGQQFHVSPSSIANDLEKISENYRIRLTASKRGTKRIGNEEEIQNGLFRFCEDYLEARGIDTEQLFHEEAQKILLELFPQQLVEIIVEQVEDLKRQNDFLLPEQYVKSLLIRLLVFCFRLTKNGHIEEKEFLFDQIKMIDTYLIANELLEHVASKMVCHYDEEDISYVNRQLVGYGVKPNTKERSNYEKYATTIQKILKNMSEIMQVDFLADQQLTERFASHFIPMIYRLKMGIAITNPLVEEIRSQYAITFSATWYALANVEGKLGVHFNDEEVALVAMYFQVSLEKSKNGKKILIVCPNGIGTSELIFNKIKRILPAQDIAEITTIDKLYKKNLDNVDLIISSIRLNDVHKPIIKVSTLVTQEDIKNITTLYSNLFYSEESDETEKLDFPFLKEVIDLEFIHTQKCFSDKQTCLDWMITHLESQRIVTNAFRKEVFDREEIGETALATGVAIPHAAPQNVLQTKISIVTLADPIVWDQRKVHYVLLMCIAKSDRKLVRGVITDIHKIVQSEKQLNRFFAKRAAEEIYNDITRR</sequence>
<dbReference type="OrthoDB" id="3239954at2"/>
<dbReference type="InterPro" id="IPR013011">
    <property type="entry name" value="PTS_EIIB_2"/>
</dbReference>
<evidence type="ECO:0000313" key="11">
    <source>
        <dbReference type="Proteomes" id="UP000014148"/>
    </source>
</evidence>
<dbReference type="STRING" id="71451.RV07_GL003024"/>
<dbReference type="Proteomes" id="UP000013783">
    <property type="component" value="Unassembled WGS sequence"/>
</dbReference>
<dbReference type="CDD" id="cd05568">
    <property type="entry name" value="PTS_IIB_bgl_like"/>
    <property type="match status" value="1"/>
</dbReference>
<dbReference type="GO" id="GO:0009401">
    <property type="term" value="P:phosphoenolpyruvate-dependent sugar phosphotransferase system"/>
    <property type="evidence" value="ECO:0007669"/>
    <property type="project" value="InterPro"/>
</dbReference>
<evidence type="ECO:0000259" key="5">
    <source>
        <dbReference type="PROSITE" id="PS51094"/>
    </source>
</evidence>
<evidence type="ECO:0000256" key="1">
    <source>
        <dbReference type="ARBA" id="ARBA00022679"/>
    </source>
</evidence>
<dbReference type="InterPro" id="IPR011608">
    <property type="entry name" value="PRD"/>
</dbReference>
<keyword evidence="1" id="KW-0808">Transferase</keyword>